<feature type="domain" description="Fibronectin type III" evidence="3">
    <location>
        <begin position="70"/>
        <end position="136"/>
    </location>
</feature>
<reference evidence="4" key="2">
    <citation type="submission" date="2015-06" db="UniProtKB">
        <authorList>
            <consortium name="EnsemblMetazoa"/>
        </authorList>
    </citation>
    <scope>IDENTIFICATION</scope>
</reference>
<dbReference type="OMA" id="TILMCIN"/>
<protein>
    <recommendedName>
        <fullName evidence="3">Fibronectin type III domain-containing protein</fullName>
    </recommendedName>
</protein>
<dbReference type="PANTHER" id="PTHR21104:SF1">
    <property type="entry name" value="FIBRONECTIN TYPE III DOMAIN-CONTAINING PROTEIN"/>
    <property type="match status" value="1"/>
</dbReference>
<dbReference type="AlphaFoldDB" id="T1KC91"/>
<name>T1KC91_TETUR</name>
<organism evidence="4 5">
    <name type="scientific">Tetranychus urticae</name>
    <name type="common">Two-spotted spider mite</name>
    <dbReference type="NCBI Taxonomy" id="32264"/>
    <lineage>
        <taxon>Eukaryota</taxon>
        <taxon>Metazoa</taxon>
        <taxon>Ecdysozoa</taxon>
        <taxon>Arthropoda</taxon>
        <taxon>Chelicerata</taxon>
        <taxon>Arachnida</taxon>
        <taxon>Acari</taxon>
        <taxon>Acariformes</taxon>
        <taxon>Trombidiformes</taxon>
        <taxon>Prostigmata</taxon>
        <taxon>Eleutherengona</taxon>
        <taxon>Raphignathae</taxon>
        <taxon>Tetranychoidea</taxon>
        <taxon>Tetranychidae</taxon>
        <taxon>Tetranychus</taxon>
    </lineage>
</organism>
<keyword evidence="5" id="KW-1185">Reference proteome</keyword>
<evidence type="ECO:0000313" key="5">
    <source>
        <dbReference type="Proteomes" id="UP000015104"/>
    </source>
</evidence>
<keyword evidence="2" id="KW-1133">Transmembrane helix</keyword>
<dbReference type="OrthoDB" id="6424355at2759"/>
<feature type="region of interest" description="Disordered" evidence="1">
    <location>
        <begin position="178"/>
        <end position="204"/>
    </location>
</feature>
<keyword evidence="2" id="KW-0472">Membrane</keyword>
<evidence type="ECO:0000256" key="1">
    <source>
        <dbReference type="SAM" id="MobiDB-lite"/>
    </source>
</evidence>
<evidence type="ECO:0000313" key="4">
    <source>
        <dbReference type="EnsemblMetazoa" id="tetur08g06790.1"/>
    </source>
</evidence>
<dbReference type="Proteomes" id="UP000015104">
    <property type="component" value="Unassembled WGS sequence"/>
</dbReference>
<accession>T1KC91</accession>
<dbReference type="InterPro" id="IPR032073">
    <property type="entry name" value="FNDC5_C"/>
</dbReference>
<reference evidence="5" key="1">
    <citation type="submission" date="2011-08" db="EMBL/GenBank/DDBJ databases">
        <authorList>
            <person name="Rombauts S."/>
        </authorList>
    </citation>
    <scope>NUCLEOTIDE SEQUENCE</scope>
    <source>
        <strain evidence="5">London</strain>
    </source>
</reference>
<dbReference type="EMBL" id="CAEY01001958">
    <property type="status" value="NOT_ANNOTATED_CDS"/>
    <property type="molecule type" value="Genomic_DNA"/>
</dbReference>
<dbReference type="PANTHER" id="PTHR21104">
    <property type="entry name" value="FIBRONECTIN TYPE III DOMAIN-CONTAINING PROTEIN"/>
    <property type="match status" value="1"/>
</dbReference>
<keyword evidence="2" id="KW-0812">Transmembrane</keyword>
<evidence type="ECO:0000256" key="2">
    <source>
        <dbReference type="SAM" id="Phobius"/>
    </source>
</evidence>
<proteinExistence type="predicted"/>
<dbReference type="EnsemblMetazoa" id="tetur08g06790.1">
    <property type="protein sequence ID" value="tetur08g06790.1"/>
    <property type="gene ID" value="tetur08g06790"/>
</dbReference>
<feature type="transmembrane region" description="Helical" evidence="2">
    <location>
        <begin position="72"/>
        <end position="90"/>
    </location>
</feature>
<dbReference type="Pfam" id="PF16066">
    <property type="entry name" value="DUF4808"/>
    <property type="match status" value="1"/>
</dbReference>
<gene>
    <name evidence="4" type="primary">107362832</name>
</gene>
<dbReference type="HOGENOM" id="CLU_1172000_0_0_1"/>
<evidence type="ECO:0000259" key="3">
    <source>
        <dbReference type="Pfam" id="PF16066"/>
    </source>
</evidence>
<dbReference type="eggNOG" id="ENOG502S3VV">
    <property type="taxonomic scope" value="Eukaryota"/>
</dbReference>
<feature type="compositionally biased region" description="Gly residues" evidence="1">
    <location>
        <begin position="178"/>
        <end position="191"/>
    </location>
</feature>
<sequence length="237" mass="25889">MNSTLSLLSSTSSKHNLQVPIPQPTGLSINSTQSLPSTTIKSDINQAYYHRGESVNRSSVIVTDALVSPLDLTIIIFVLLLWLTTILMCINKWGKIRMIEAYQPTFQAADEEEFTTRKTTVRQASSSCKSALNRSTIRIIPSEVDLVNMHDSYSVGVTRSVDVPGILPLRSTRAGTVGLDGSGGTLNGGVGRSNNGDSNTRVGREIRNIPRIEISPISCTEERKCKSLEDVRVRLLS</sequence>